<protein>
    <recommendedName>
        <fullName evidence="3">Casein kinase substrate phosphoprotein PP28 domain-containing protein</fullName>
    </recommendedName>
</protein>
<dbReference type="PANTHER" id="PTHR22055">
    <property type="entry name" value="28 KDA HEAT- AND ACID-STABLE PHOSPHOPROTEIN PDGF-ASSOCIATED PROTEIN"/>
    <property type="match status" value="1"/>
</dbReference>
<keyword evidence="1" id="KW-0175">Coiled coil</keyword>
<feature type="coiled-coil region" evidence="1">
    <location>
        <begin position="208"/>
        <end position="239"/>
    </location>
</feature>
<gene>
    <name evidence="4" type="ORF">BKA67DRAFT_144327</name>
</gene>
<feature type="compositionally biased region" description="Basic and acidic residues" evidence="2">
    <location>
        <begin position="164"/>
        <end position="179"/>
    </location>
</feature>
<dbReference type="Proteomes" id="UP000758603">
    <property type="component" value="Unassembled WGS sequence"/>
</dbReference>
<accession>A0A9P8RHA3</accession>
<dbReference type="GeneID" id="70123967"/>
<dbReference type="InterPro" id="IPR039876">
    <property type="entry name" value="HAP28"/>
</dbReference>
<dbReference type="OrthoDB" id="21120at2759"/>
<evidence type="ECO:0000259" key="3">
    <source>
        <dbReference type="Pfam" id="PF10252"/>
    </source>
</evidence>
<dbReference type="AlphaFoldDB" id="A0A9P8RHA3"/>
<dbReference type="EMBL" id="JAGPXC010000015">
    <property type="protein sequence ID" value="KAH6638565.1"/>
    <property type="molecule type" value="Genomic_DNA"/>
</dbReference>
<organism evidence="4 5">
    <name type="scientific">Truncatella angustata</name>
    <dbReference type="NCBI Taxonomy" id="152316"/>
    <lineage>
        <taxon>Eukaryota</taxon>
        <taxon>Fungi</taxon>
        <taxon>Dikarya</taxon>
        <taxon>Ascomycota</taxon>
        <taxon>Pezizomycotina</taxon>
        <taxon>Sordariomycetes</taxon>
        <taxon>Xylariomycetidae</taxon>
        <taxon>Amphisphaeriales</taxon>
        <taxon>Sporocadaceae</taxon>
        <taxon>Truncatella</taxon>
    </lineage>
</organism>
<feature type="compositionally biased region" description="Basic residues" evidence="2">
    <location>
        <begin position="15"/>
        <end position="29"/>
    </location>
</feature>
<evidence type="ECO:0000256" key="2">
    <source>
        <dbReference type="SAM" id="MobiDB-lite"/>
    </source>
</evidence>
<feature type="compositionally biased region" description="Acidic residues" evidence="2">
    <location>
        <begin position="117"/>
        <end position="127"/>
    </location>
</feature>
<keyword evidence="5" id="KW-1185">Reference proteome</keyword>
<dbReference type="Pfam" id="PF10252">
    <property type="entry name" value="PP28"/>
    <property type="match status" value="1"/>
</dbReference>
<feature type="compositionally biased region" description="Acidic residues" evidence="2">
    <location>
        <begin position="57"/>
        <end position="75"/>
    </location>
</feature>
<feature type="region of interest" description="Disordered" evidence="2">
    <location>
        <begin position="1"/>
        <end position="179"/>
    </location>
</feature>
<evidence type="ECO:0000256" key="1">
    <source>
        <dbReference type="SAM" id="Coils"/>
    </source>
</evidence>
<dbReference type="RefSeq" id="XP_045950837.1">
    <property type="nucleotide sequence ID" value="XM_046095074.1"/>
</dbReference>
<dbReference type="InterPro" id="IPR019380">
    <property type="entry name" value="Casein_kinase_sb_PP28"/>
</dbReference>
<evidence type="ECO:0000313" key="5">
    <source>
        <dbReference type="Proteomes" id="UP000758603"/>
    </source>
</evidence>
<comment type="caution">
    <text evidence="4">The sequence shown here is derived from an EMBL/GenBank/DDBJ whole genome shotgun (WGS) entry which is preliminary data.</text>
</comment>
<proteinExistence type="predicted"/>
<sequence>MAGASGKPGAASRGRGGKFKKFTRGGGHHFSRDLRPLDADGNEISMWNANKNKGSDDSDDSDEDSDEESEEESGDDGPSKPAAELSREERKAQKAAQKKAAIARKQKGPVQVGDMPSDSEEESDDDMPANPNHSKAARNQAKAPTVPVDEVTEGVKNLTTAGMNKKEREAFEAKQRQERWRKAHLAGETDESKADMARLAVLRQERKDKAAVAAVEKEEREARDAERKLEIEAREAKLRAAALGKTGPPKKKGKGK</sequence>
<reference evidence="4" key="1">
    <citation type="journal article" date="2021" name="Nat. Commun.">
        <title>Genetic determinants of endophytism in the Arabidopsis root mycobiome.</title>
        <authorList>
            <person name="Mesny F."/>
            <person name="Miyauchi S."/>
            <person name="Thiergart T."/>
            <person name="Pickel B."/>
            <person name="Atanasova L."/>
            <person name="Karlsson M."/>
            <person name="Huettel B."/>
            <person name="Barry K.W."/>
            <person name="Haridas S."/>
            <person name="Chen C."/>
            <person name="Bauer D."/>
            <person name="Andreopoulos W."/>
            <person name="Pangilinan J."/>
            <person name="LaButti K."/>
            <person name="Riley R."/>
            <person name="Lipzen A."/>
            <person name="Clum A."/>
            <person name="Drula E."/>
            <person name="Henrissat B."/>
            <person name="Kohler A."/>
            <person name="Grigoriev I.V."/>
            <person name="Martin F.M."/>
            <person name="Hacquard S."/>
        </authorList>
    </citation>
    <scope>NUCLEOTIDE SEQUENCE</scope>
    <source>
        <strain evidence="4">MPI-SDFR-AT-0073</strain>
    </source>
</reference>
<evidence type="ECO:0000313" key="4">
    <source>
        <dbReference type="EMBL" id="KAH6638565.1"/>
    </source>
</evidence>
<feature type="domain" description="Casein kinase substrate phosphoprotein PP28" evidence="3">
    <location>
        <begin position="130"/>
        <end position="219"/>
    </location>
</feature>
<name>A0A9P8RHA3_9PEZI</name>